<feature type="region of interest" description="Disordered" evidence="1">
    <location>
        <begin position="465"/>
        <end position="489"/>
    </location>
</feature>
<proteinExistence type="predicted"/>
<name>A0A484LTL3_9ASTE</name>
<evidence type="ECO:0008006" key="6">
    <source>
        <dbReference type="Google" id="ProtNLM"/>
    </source>
</evidence>
<organism evidence="4 5">
    <name type="scientific">Cuscuta campestris</name>
    <dbReference type="NCBI Taxonomy" id="132261"/>
    <lineage>
        <taxon>Eukaryota</taxon>
        <taxon>Viridiplantae</taxon>
        <taxon>Streptophyta</taxon>
        <taxon>Embryophyta</taxon>
        <taxon>Tracheophyta</taxon>
        <taxon>Spermatophyta</taxon>
        <taxon>Magnoliopsida</taxon>
        <taxon>eudicotyledons</taxon>
        <taxon>Gunneridae</taxon>
        <taxon>Pentapetalae</taxon>
        <taxon>asterids</taxon>
        <taxon>lamiids</taxon>
        <taxon>Solanales</taxon>
        <taxon>Convolvulaceae</taxon>
        <taxon>Cuscuteae</taxon>
        <taxon>Cuscuta</taxon>
        <taxon>Cuscuta subgen. Grammica</taxon>
        <taxon>Cuscuta sect. Cleistogrammica</taxon>
    </lineage>
</organism>
<reference evidence="4 5" key="1">
    <citation type="submission" date="2018-04" db="EMBL/GenBank/DDBJ databases">
        <authorList>
            <person name="Vogel A."/>
        </authorList>
    </citation>
    <scope>NUCLEOTIDE SEQUENCE [LARGE SCALE GENOMIC DNA]</scope>
</reference>
<dbReference type="EMBL" id="OOIL02001969">
    <property type="protein sequence ID" value="VFQ79499.1"/>
    <property type="molecule type" value="Genomic_DNA"/>
</dbReference>
<dbReference type="Pfam" id="PF22600">
    <property type="entry name" value="MTPAP-like_central"/>
    <property type="match status" value="1"/>
</dbReference>
<feature type="compositionally biased region" description="Polar residues" evidence="1">
    <location>
        <begin position="405"/>
        <end position="419"/>
    </location>
</feature>
<dbReference type="InterPro" id="IPR058920">
    <property type="entry name" value="PAP-OAS1-bd-rel"/>
</dbReference>
<dbReference type="SUPFAM" id="SSF81631">
    <property type="entry name" value="PAP/OAS1 substrate-binding domain"/>
    <property type="match status" value="1"/>
</dbReference>
<dbReference type="SUPFAM" id="SSF81301">
    <property type="entry name" value="Nucleotidyltransferase"/>
    <property type="match status" value="1"/>
</dbReference>
<dbReference type="Gene3D" id="3.30.460.10">
    <property type="entry name" value="Beta Polymerase, domain 2"/>
    <property type="match status" value="1"/>
</dbReference>
<evidence type="ECO:0000256" key="1">
    <source>
        <dbReference type="SAM" id="MobiDB-lite"/>
    </source>
</evidence>
<evidence type="ECO:0000259" key="2">
    <source>
        <dbReference type="Pfam" id="PF22600"/>
    </source>
</evidence>
<feature type="domain" description="Poly(A) RNA polymerase mitochondrial-like central palm" evidence="2">
    <location>
        <begin position="43"/>
        <end position="163"/>
    </location>
</feature>
<accession>A0A484LTL3</accession>
<gene>
    <name evidence="4" type="ORF">CCAM_LOCUS21275</name>
</gene>
<dbReference type="InterPro" id="IPR043519">
    <property type="entry name" value="NT_sf"/>
</dbReference>
<dbReference type="FunFam" id="1.10.1410.10:FF:000013">
    <property type="entry name" value="PAP/OAS1 substrate-binding domain superfamily"/>
    <property type="match status" value="1"/>
</dbReference>
<feature type="compositionally biased region" description="Polar residues" evidence="1">
    <location>
        <begin position="386"/>
        <end position="396"/>
    </location>
</feature>
<evidence type="ECO:0000313" key="5">
    <source>
        <dbReference type="Proteomes" id="UP000595140"/>
    </source>
</evidence>
<feature type="region of interest" description="Disordered" evidence="1">
    <location>
        <begin position="373"/>
        <end position="432"/>
    </location>
</feature>
<feature type="region of interest" description="Disordered" evidence="1">
    <location>
        <begin position="606"/>
        <end position="656"/>
    </location>
</feature>
<dbReference type="Pfam" id="PF26180">
    <property type="entry name" value="PAP-OAS1"/>
    <property type="match status" value="1"/>
</dbReference>
<dbReference type="InterPro" id="IPR058921">
    <property type="entry name" value="PAP/OAS1-rel"/>
</dbReference>
<dbReference type="PANTHER" id="PTHR45979:SF2">
    <property type="entry name" value="PAP_OAS1 SUBSTRATE-BINDING DOMAIN SUPERFAMILY"/>
    <property type="match status" value="1"/>
</dbReference>
<feature type="compositionally biased region" description="Polar residues" evidence="1">
    <location>
        <begin position="607"/>
        <end position="619"/>
    </location>
</feature>
<feature type="compositionally biased region" description="Basic and acidic residues" evidence="1">
    <location>
        <begin position="638"/>
        <end position="649"/>
    </location>
</feature>
<dbReference type="CDD" id="cd05402">
    <property type="entry name" value="NT_PAP_TUTase"/>
    <property type="match status" value="1"/>
</dbReference>
<dbReference type="InterPro" id="IPR054708">
    <property type="entry name" value="MTPAP-like_central"/>
</dbReference>
<dbReference type="OrthoDB" id="273917at2759"/>
<evidence type="ECO:0000259" key="3">
    <source>
        <dbReference type="Pfam" id="PF26180"/>
    </source>
</evidence>
<feature type="region of interest" description="Disordered" evidence="1">
    <location>
        <begin position="1"/>
        <end position="33"/>
    </location>
</feature>
<sequence length="656" mass="72764">MGDFREPSDGTAAAAAKEMSAPPSNPHPSSIGSDRWLRAEKLTQDIIQNVQPTSVSEKQRKSLIDYVQRLLRGSLHCEVFPYGSVPLKTFLPDGDLDLTAFGGSMVEDGLATNMVSILERENQNKGAEFAIEDVQLISAEVKLVKCIIQNIVVDISFNQIGGLCSLCFLEKVDHLIGKDHLFKRSILLIKAWCFYESRILGAHHGLISTYALETLILYIFHLFHSALDGPLAVLYKFLDYFSKFDWDNYCITLTGPVRLSSLPEIVVETPQNDGGDFLLSNDFIRDCVRKFSVPSKVGEMNSRAFQQKHLNIVDPLKENNNLGRSVSKGNFYRIRSAFTYGARKLGRILLQSEDNIVSELNSFFSNTLGHHGTSQTLDAEDHSPPTAVNSFTSTLPVSPKDSSEQEALTSRMKSGSLAESTGSSDDDLTSSASSCIESNAPAMCKPFFAPHLFFTKAACNSLKKDQISETKPSESQDGRDSKKDVLNDKHEVLTTNTNIPGLESLKLLNSGLSDLSGDFEYYFSCLQYGQWCNEQQSGSHARPLTPSRFQIKYLPDAVWQPSQSTKSGFPQVGYDGFIPSHAFYTMNQPLLVPGLVLGFEEMPKQRGTGTYFPNTNRQSHGYRHSRGRSEVTLSSPTKNDKKTTREDAHVLQSSLP</sequence>
<dbReference type="AlphaFoldDB" id="A0A484LTL3"/>
<dbReference type="Gene3D" id="1.10.1410.10">
    <property type="match status" value="1"/>
</dbReference>
<evidence type="ECO:0000313" key="4">
    <source>
        <dbReference type="EMBL" id="VFQ79499.1"/>
    </source>
</evidence>
<protein>
    <recommendedName>
        <fullName evidence="6">PAP-associated domain-containing protein</fullName>
    </recommendedName>
</protein>
<dbReference type="PANTHER" id="PTHR45979">
    <property type="entry name" value="PAP/OAS1 SUBSTRATE-BINDING DOMAIN SUPERFAMILY"/>
    <property type="match status" value="1"/>
</dbReference>
<keyword evidence="5" id="KW-1185">Reference proteome</keyword>
<feature type="domain" description="PAP/OAS1 substrate-binding-related" evidence="3">
    <location>
        <begin position="176"/>
        <end position="368"/>
    </location>
</feature>
<dbReference type="Proteomes" id="UP000595140">
    <property type="component" value="Unassembled WGS sequence"/>
</dbReference>